<keyword evidence="2" id="KW-1185">Reference proteome</keyword>
<dbReference type="Gene3D" id="1.10.620.20">
    <property type="entry name" value="Ribonucleotide Reductase, subunit A"/>
    <property type="match status" value="1"/>
</dbReference>
<proteinExistence type="predicted"/>
<protein>
    <recommendedName>
        <fullName evidence="3">Fatty acid desaturase</fullName>
    </recommendedName>
</protein>
<comment type="caution">
    <text evidence="1">The sequence shown here is derived from an EMBL/GenBank/DDBJ whole genome shotgun (WGS) entry which is preliminary data.</text>
</comment>
<dbReference type="OrthoDB" id="3606832at2"/>
<dbReference type="EMBL" id="RBKS01000001">
    <property type="protein sequence ID" value="RKR76263.1"/>
    <property type="molecule type" value="Genomic_DNA"/>
</dbReference>
<gene>
    <name evidence="1" type="ORF">C8E83_3429</name>
</gene>
<dbReference type="InterPro" id="IPR012348">
    <property type="entry name" value="RNR-like"/>
</dbReference>
<dbReference type="RefSeq" id="WP_121371257.1">
    <property type="nucleotide sequence ID" value="NZ_RBKS01000001.1"/>
</dbReference>
<sequence length="278" mass="31272">MAFDIDKYAAGSERLGWDDLDLDHFRQNPLSPESLRVLRYMCDVEYHTVCYTRDLLTTPSHKEGDISTFMTMWNREEFWHGEALGAVLDVHGITVDYDALRASRLKLGWRDRLDPIKQSMLGKIVGSDFVAVHMSWGAANEWSAVSAYKRMADLETDPVLGELLRRIAKQETRHVAFYVSQARERLLKSTRAQKLTRLLLSKFWAPVGSSISEREDVQFVFNQIMSGPEGRKEIQKLDANIAGLPGMKGLRIFEKALDGLGITASSTAPLRAGVPAAV</sequence>
<evidence type="ECO:0000313" key="1">
    <source>
        <dbReference type="EMBL" id="RKR76263.1"/>
    </source>
</evidence>
<accession>A0A495IJW2</accession>
<dbReference type="InterPro" id="IPR009078">
    <property type="entry name" value="Ferritin-like_SF"/>
</dbReference>
<dbReference type="AlphaFoldDB" id="A0A495IJW2"/>
<name>A0A495IJW2_9MICO</name>
<evidence type="ECO:0000313" key="2">
    <source>
        <dbReference type="Proteomes" id="UP000280008"/>
    </source>
</evidence>
<organism evidence="1 2">
    <name type="scientific">Frondihabitans australicus</name>
    <dbReference type="NCBI Taxonomy" id="386892"/>
    <lineage>
        <taxon>Bacteria</taxon>
        <taxon>Bacillati</taxon>
        <taxon>Actinomycetota</taxon>
        <taxon>Actinomycetes</taxon>
        <taxon>Micrococcales</taxon>
        <taxon>Microbacteriaceae</taxon>
        <taxon>Frondihabitans</taxon>
    </lineage>
</organism>
<reference evidence="1 2" key="1">
    <citation type="submission" date="2018-10" db="EMBL/GenBank/DDBJ databases">
        <title>Sequencing the genomes of 1000 actinobacteria strains.</title>
        <authorList>
            <person name="Klenk H.-P."/>
        </authorList>
    </citation>
    <scope>NUCLEOTIDE SEQUENCE [LARGE SCALE GENOMIC DNA]</scope>
    <source>
        <strain evidence="1 2">DSM 17894</strain>
    </source>
</reference>
<dbReference type="Proteomes" id="UP000280008">
    <property type="component" value="Unassembled WGS sequence"/>
</dbReference>
<dbReference type="SUPFAM" id="SSF47240">
    <property type="entry name" value="Ferritin-like"/>
    <property type="match status" value="1"/>
</dbReference>
<evidence type="ECO:0008006" key="3">
    <source>
        <dbReference type="Google" id="ProtNLM"/>
    </source>
</evidence>
<dbReference type="GO" id="GO:0016491">
    <property type="term" value="F:oxidoreductase activity"/>
    <property type="evidence" value="ECO:0007669"/>
    <property type="project" value="InterPro"/>
</dbReference>